<accession>A0AAW1QAM0</accession>
<dbReference type="EMBL" id="JALJOR010000004">
    <property type="protein sequence ID" value="KAK9817943.1"/>
    <property type="molecule type" value="Genomic_DNA"/>
</dbReference>
<dbReference type="AlphaFoldDB" id="A0AAW1QAM0"/>
<comment type="caution">
    <text evidence="1">The sequence shown here is derived from an EMBL/GenBank/DDBJ whole genome shotgun (WGS) entry which is preliminary data.</text>
</comment>
<organism evidence="1 2">
    <name type="scientific">[Myrmecia] bisecta</name>
    <dbReference type="NCBI Taxonomy" id="41462"/>
    <lineage>
        <taxon>Eukaryota</taxon>
        <taxon>Viridiplantae</taxon>
        <taxon>Chlorophyta</taxon>
        <taxon>core chlorophytes</taxon>
        <taxon>Trebouxiophyceae</taxon>
        <taxon>Trebouxiales</taxon>
        <taxon>Trebouxiaceae</taxon>
        <taxon>Myrmecia</taxon>
    </lineage>
</organism>
<protein>
    <submittedName>
        <fullName evidence="1">Uncharacterized protein</fullName>
    </submittedName>
</protein>
<reference evidence="1 2" key="1">
    <citation type="journal article" date="2024" name="Nat. Commun.">
        <title>Phylogenomics reveals the evolutionary origins of lichenization in chlorophyte algae.</title>
        <authorList>
            <person name="Puginier C."/>
            <person name="Libourel C."/>
            <person name="Otte J."/>
            <person name="Skaloud P."/>
            <person name="Haon M."/>
            <person name="Grisel S."/>
            <person name="Petersen M."/>
            <person name="Berrin J.G."/>
            <person name="Delaux P.M."/>
            <person name="Dal Grande F."/>
            <person name="Keller J."/>
        </authorList>
    </citation>
    <scope>NUCLEOTIDE SEQUENCE [LARGE SCALE GENOMIC DNA]</scope>
    <source>
        <strain evidence="1 2">SAG 2043</strain>
    </source>
</reference>
<dbReference type="Proteomes" id="UP001489004">
    <property type="component" value="Unassembled WGS sequence"/>
</dbReference>
<proteinExistence type="predicted"/>
<gene>
    <name evidence="1" type="ORF">WJX72_004621</name>
</gene>
<evidence type="ECO:0000313" key="1">
    <source>
        <dbReference type="EMBL" id="KAK9817943.1"/>
    </source>
</evidence>
<keyword evidence="2" id="KW-1185">Reference proteome</keyword>
<sequence>MKRRLASATGSVSATSSNWLAGIASRPAVPCPLDRAPPPKVVVKYDPDDVDRFIELADLIEGEFPQLQVEGVEVAQHTLTAKTAGGALLFTAGADEDLPGAAQLEAILQEAGLPV</sequence>
<evidence type="ECO:0000313" key="2">
    <source>
        <dbReference type="Proteomes" id="UP001489004"/>
    </source>
</evidence>
<name>A0AAW1QAM0_9CHLO</name>